<dbReference type="Pfam" id="PF01177">
    <property type="entry name" value="Asp_Glu_race"/>
    <property type="match status" value="1"/>
</dbReference>
<evidence type="ECO:0000256" key="4">
    <source>
        <dbReference type="ARBA" id="ARBA00022984"/>
    </source>
</evidence>
<evidence type="ECO:0000313" key="9">
    <source>
        <dbReference type="Proteomes" id="UP001057474"/>
    </source>
</evidence>
<dbReference type="InterPro" id="IPR001920">
    <property type="entry name" value="Asp/Glu_race"/>
</dbReference>
<feature type="binding site" evidence="7">
    <location>
        <begin position="12"/>
        <end position="13"/>
    </location>
    <ligand>
        <name>substrate</name>
    </ligand>
</feature>
<sequence>MDSNQLAIGVFDSGMGGLTVLRVLKECLPQESFIYLGDTARLPYGTKSPDTVKQYAMQMAKLLVERRIKALVIACNTATTAALPYLQSMLPDMPVLGVVMPGAQAVVAATKNQRVAVLATETTIASKAYQELIVQQLPDAVISTRACSVLVALAEEGMTDNQVAREALKHYLDGFKDEDTVLLGCTHFPVFKSLLTDLLPKGVTIVDSAHATAHSLCALLEQKKLLNDSSAAASVNYLVTDSIKRFQSVGEIFLGETLSAADIELVDVR</sequence>
<dbReference type="Proteomes" id="UP001057474">
    <property type="component" value="Chromosome"/>
</dbReference>
<reference evidence="8" key="1">
    <citation type="submission" date="2021-03" db="EMBL/GenBank/DDBJ databases">
        <title>Legionella lytica PCM 2298.</title>
        <authorList>
            <person name="Koper P."/>
        </authorList>
    </citation>
    <scope>NUCLEOTIDE SEQUENCE</scope>
    <source>
        <strain evidence="8">PCM 2298</strain>
    </source>
</reference>
<keyword evidence="6 7" id="KW-0961">Cell wall biogenesis/degradation</keyword>
<feature type="binding site" evidence="7">
    <location>
        <begin position="76"/>
        <end position="77"/>
    </location>
    <ligand>
        <name>substrate</name>
    </ligand>
</feature>
<keyword evidence="5 7" id="KW-0413">Isomerase</keyword>
<keyword evidence="9" id="KW-1185">Reference proteome</keyword>
<proteinExistence type="inferred from homology"/>
<comment type="similarity">
    <text evidence="7">Belongs to the aspartate/glutamate racemases family.</text>
</comment>
<feature type="binding site" evidence="7">
    <location>
        <begin position="44"/>
        <end position="45"/>
    </location>
    <ligand>
        <name>substrate</name>
    </ligand>
</feature>
<dbReference type="EC" id="5.1.1.3" evidence="2 7"/>
<feature type="active site" description="Proton donor/acceptor" evidence="7">
    <location>
        <position position="75"/>
    </location>
</feature>
<comment type="function">
    <text evidence="7">Provides the (R)-glutamate required for cell wall biosynthesis.</text>
</comment>
<comment type="catalytic activity">
    <reaction evidence="1 7">
        <text>L-glutamate = D-glutamate</text>
        <dbReference type="Rhea" id="RHEA:12813"/>
        <dbReference type="ChEBI" id="CHEBI:29985"/>
        <dbReference type="ChEBI" id="CHEBI:29986"/>
        <dbReference type="EC" id="5.1.1.3"/>
    </reaction>
</comment>
<dbReference type="GO" id="GO:0008881">
    <property type="term" value="F:glutamate racemase activity"/>
    <property type="evidence" value="ECO:0007669"/>
    <property type="project" value="UniProtKB-EC"/>
</dbReference>
<dbReference type="HAMAP" id="MF_00258">
    <property type="entry name" value="Glu_racemase"/>
    <property type="match status" value="1"/>
</dbReference>
<evidence type="ECO:0000256" key="2">
    <source>
        <dbReference type="ARBA" id="ARBA00013090"/>
    </source>
</evidence>
<accession>A0ABY4YB20</accession>
<evidence type="ECO:0000313" key="8">
    <source>
        <dbReference type="EMBL" id="USQ14573.1"/>
    </source>
</evidence>
<evidence type="ECO:0000256" key="6">
    <source>
        <dbReference type="ARBA" id="ARBA00023316"/>
    </source>
</evidence>
<organism evidence="8 9">
    <name type="scientific">Legionella lytica</name>
    <dbReference type="NCBI Taxonomy" id="96232"/>
    <lineage>
        <taxon>Bacteria</taxon>
        <taxon>Pseudomonadati</taxon>
        <taxon>Pseudomonadota</taxon>
        <taxon>Gammaproteobacteria</taxon>
        <taxon>Legionellales</taxon>
        <taxon>Legionellaceae</taxon>
        <taxon>Legionella</taxon>
    </lineage>
</organism>
<feature type="active site" description="Proton donor/acceptor" evidence="7">
    <location>
        <position position="185"/>
    </location>
</feature>
<dbReference type="PANTHER" id="PTHR21198:SF2">
    <property type="entry name" value="GLUTAMATE RACEMASE"/>
    <property type="match status" value="1"/>
</dbReference>
<dbReference type="SUPFAM" id="SSF53681">
    <property type="entry name" value="Aspartate/glutamate racemase"/>
    <property type="match status" value="2"/>
</dbReference>
<dbReference type="Gene3D" id="3.40.50.1860">
    <property type="match status" value="2"/>
</dbReference>
<keyword evidence="3 7" id="KW-0133">Cell shape</keyword>
<dbReference type="InterPro" id="IPR015942">
    <property type="entry name" value="Asp/Glu/hydantoin_racemase"/>
</dbReference>
<gene>
    <name evidence="7" type="primary">murI</name>
    <name evidence="8" type="ORF">J2N86_04465</name>
</gene>
<dbReference type="InterPro" id="IPR018187">
    <property type="entry name" value="Asp/Glu_racemase_AS_1"/>
</dbReference>
<dbReference type="InterPro" id="IPR004391">
    <property type="entry name" value="Glu_race"/>
</dbReference>
<dbReference type="RefSeq" id="WP_252581170.1">
    <property type="nucleotide sequence ID" value="NZ_CP071527.1"/>
</dbReference>
<dbReference type="PROSITE" id="PS00923">
    <property type="entry name" value="ASP_GLU_RACEMASE_1"/>
    <property type="match status" value="1"/>
</dbReference>
<comment type="pathway">
    <text evidence="7">Cell wall biogenesis; peptidoglycan biosynthesis.</text>
</comment>
<evidence type="ECO:0000256" key="3">
    <source>
        <dbReference type="ARBA" id="ARBA00022960"/>
    </source>
</evidence>
<name>A0ABY4YB20_9GAMM</name>
<feature type="binding site" evidence="7">
    <location>
        <begin position="186"/>
        <end position="187"/>
    </location>
    <ligand>
        <name>substrate</name>
    </ligand>
</feature>
<evidence type="ECO:0000256" key="5">
    <source>
        <dbReference type="ARBA" id="ARBA00023235"/>
    </source>
</evidence>
<dbReference type="PANTHER" id="PTHR21198">
    <property type="entry name" value="GLUTAMATE RACEMASE"/>
    <property type="match status" value="1"/>
</dbReference>
<keyword evidence="4 7" id="KW-0573">Peptidoglycan synthesis</keyword>
<dbReference type="NCBIfam" id="TIGR00067">
    <property type="entry name" value="glut_race"/>
    <property type="match status" value="1"/>
</dbReference>
<evidence type="ECO:0000256" key="1">
    <source>
        <dbReference type="ARBA" id="ARBA00001602"/>
    </source>
</evidence>
<protein>
    <recommendedName>
        <fullName evidence="2 7">Glutamate racemase</fullName>
        <ecNumber evidence="2 7">5.1.1.3</ecNumber>
    </recommendedName>
</protein>
<evidence type="ECO:0000256" key="7">
    <source>
        <dbReference type="HAMAP-Rule" id="MF_00258"/>
    </source>
</evidence>
<dbReference type="EMBL" id="CP071527">
    <property type="protein sequence ID" value="USQ14573.1"/>
    <property type="molecule type" value="Genomic_DNA"/>
</dbReference>